<feature type="non-terminal residue" evidence="2">
    <location>
        <position position="161"/>
    </location>
</feature>
<dbReference type="SUPFAM" id="SSF55469">
    <property type="entry name" value="FMN-dependent nitroreductase-like"/>
    <property type="match status" value="1"/>
</dbReference>
<dbReference type="Proteomes" id="UP000664859">
    <property type="component" value="Unassembled WGS sequence"/>
</dbReference>
<sequence length="161" mass="17054">QARCAAKYFLPDPIPESVVREVLAATLRAPSSFNFQPWACVIVRSAAQKDALAPAMLGHNATRMKIAPLTAIFCADVTPSARADAVRRNHAAAGLASSVSDNIVKLMQGYSGDDGSGGVDGARARGTEAWAFKMTGFAAQTYLLGMAAHGESERRRNAIYV</sequence>
<dbReference type="Pfam" id="PF00881">
    <property type="entry name" value="Nitroreductase"/>
    <property type="match status" value="1"/>
</dbReference>
<gene>
    <name evidence="2" type="ORF">JKP88DRAFT_159640</name>
</gene>
<evidence type="ECO:0000313" key="2">
    <source>
        <dbReference type="EMBL" id="KAG5192817.1"/>
    </source>
</evidence>
<proteinExistence type="predicted"/>
<protein>
    <submittedName>
        <fullName evidence="2">Nitroreductase-like protein</fullName>
    </submittedName>
</protein>
<dbReference type="GO" id="GO:0016491">
    <property type="term" value="F:oxidoreductase activity"/>
    <property type="evidence" value="ECO:0007669"/>
    <property type="project" value="InterPro"/>
</dbReference>
<accession>A0A835ZII9</accession>
<dbReference type="EMBL" id="JAFCMP010000002">
    <property type="protein sequence ID" value="KAG5192817.1"/>
    <property type="molecule type" value="Genomic_DNA"/>
</dbReference>
<evidence type="ECO:0000259" key="1">
    <source>
        <dbReference type="Pfam" id="PF00881"/>
    </source>
</evidence>
<feature type="domain" description="Nitroreductase" evidence="1">
    <location>
        <begin position="3"/>
        <end position="60"/>
    </location>
</feature>
<dbReference type="InterPro" id="IPR000415">
    <property type="entry name" value="Nitroreductase-like"/>
</dbReference>
<dbReference type="Gene3D" id="3.40.109.10">
    <property type="entry name" value="NADH Oxidase"/>
    <property type="match status" value="1"/>
</dbReference>
<dbReference type="PANTHER" id="PTHR43543">
    <property type="entry name" value="MALONIC SEMIALDEHYDE REDUCTASE RUTE-RELATED"/>
    <property type="match status" value="1"/>
</dbReference>
<dbReference type="CDD" id="cd02062">
    <property type="entry name" value="Nitro_FMN_reductase"/>
    <property type="match status" value="1"/>
</dbReference>
<dbReference type="OrthoDB" id="41362at2759"/>
<comment type="caution">
    <text evidence="2">The sequence shown here is derived from an EMBL/GenBank/DDBJ whole genome shotgun (WGS) entry which is preliminary data.</text>
</comment>
<reference evidence="2" key="1">
    <citation type="submission" date="2021-02" db="EMBL/GenBank/DDBJ databases">
        <title>First Annotated Genome of the Yellow-green Alga Tribonema minus.</title>
        <authorList>
            <person name="Mahan K.M."/>
        </authorList>
    </citation>
    <scope>NUCLEOTIDE SEQUENCE</scope>
    <source>
        <strain evidence="2">UTEX B ZZ1240</strain>
    </source>
</reference>
<name>A0A835ZII9_9STRA</name>
<dbReference type="PANTHER" id="PTHR43543:SF1">
    <property type="entry name" value="MALONIC SEMIALDEHYDE REDUCTASE RUTE-RELATED"/>
    <property type="match status" value="1"/>
</dbReference>
<dbReference type="AlphaFoldDB" id="A0A835ZII9"/>
<dbReference type="InterPro" id="IPR029479">
    <property type="entry name" value="Nitroreductase"/>
</dbReference>
<organism evidence="2 3">
    <name type="scientific">Tribonema minus</name>
    <dbReference type="NCBI Taxonomy" id="303371"/>
    <lineage>
        <taxon>Eukaryota</taxon>
        <taxon>Sar</taxon>
        <taxon>Stramenopiles</taxon>
        <taxon>Ochrophyta</taxon>
        <taxon>PX clade</taxon>
        <taxon>Xanthophyceae</taxon>
        <taxon>Tribonematales</taxon>
        <taxon>Tribonemataceae</taxon>
        <taxon>Tribonema</taxon>
    </lineage>
</organism>
<keyword evidence="3" id="KW-1185">Reference proteome</keyword>
<evidence type="ECO:0000313" key="3">
    <source>
        <dbReference type="Proteomes" id="UP000664859"/>
    </source>
</evidence>
<dbReference type="InterPro" id="IPR050461">
    <property type="entry name" value="Nitroreductase_HadB/RutE"/>
</dbReference>